<keyword evidence="2" id="KW-0238">DNA-binding</keyword>
<dbReference type="PROSITE" id="PS00356">
    <property type="entry name" value="HTH_LACI_1"/>
    <property type="match status" value="1"/>
</dbReference>
<dbReference type="PRINTS" id="PR00036">
    <property type="entry name" value="HTHLACI"/>
</dbReference>
<gene>
    <name evidence="5" type="ORF">GQ651_06895</name>
</gene>
<dbReference type="PANTHER" id="PTHR30146:SF152">
    <property type="entry name" value="TRANSCRIPTIONAL REGULATORY PROTEIN"/>
    <property type="match status" value="1"/>
</dbReference>
<evidence type="ECO:0000259" key="4">
    <source>
        <dbReference type="PROSITE" id="PS50932"/>
    </source>
</evidence>
<dbReference type="Gene3D" id="3.40.50.2300">
    <property type="match status" value="2"/>
</dbReference>
<dbReference type="RefSeq" id="WP_160763437.1">
    <property type="nucleotide sequence ID" value="NZ_WUPT01000001.1"/>
</dbReference>
<organism evidence="5 6">
    <name type="scientific">Kangsaoukella pontilimi</name>
    <dbReference type="NCBI Taxonomy" id="2691042"/>
    <lineage>
        <taxon>Bacteria</taxon>
        <taxon>Pseudomonadati</taxon>
        <taxon>Pseudomonadota</taxon>
        <taxon>Alphaproteobacteria</taxon>
        <taxon>Rhodobacterales</taxon>
        <taxon>Paracoccaceae</taxon>
        <taxon>Kangsaoukella</taxon>
    </lineage>
</organism>
<dbReference type="SUPFAM" id="SSF47413">
    <property type="entry name" value="lambda repressor-like DNA-binding domains"/>
    <property type="match status" value="1"/>
</dbReference>
<evidence type="ECO:0000256" key="1">
    <source>
        <dbReference type="ARBA" id="ARBA00023015"/>
    </source>
</evidence>
<dbReference type="Pfam" id="PF00356">
    <property type="entry name" value="LacI"/>
    <property type="match status" value="1"/>
</dbReference>
<dbReference type="SMART" id="SM00354">
    <property type="entry name" value="HTH_LACI"/>
    <property type="match status" value="1"/>
</dbReference>
<reference evidence="5 6" key="2">
    <citation type="submission" date="2020-03" db="EMBL/GenBank/DDBJ databases">
        <title>Kangsaoukella pontilimi gen. nov., sp. nov., a new member of the family Rhodobacteraceae isolated from a tidal mudflat.</title>
        <authorList>
            <person name="Kim I.S."/>
        </authorList>
    </citation>
    <scope>NUCLEOTIDE SEQUENCE [LARGE SCALE GENOMIC DNA]</scope>
    <source>
        <strain evidence="5 6">GH1-50</strain>
    </source>
</reference>
<dbReference type="GO" id="GO:0000976">
    <property type="term" value="F:transcription cis-regulatory region binding"/>
    <property type="evidence" value="ECO:0007669"/>
    <property type="project" value="TreeGrafter"/>
</dbReference>
<evidence type="ECO:0000313" key="6">
    <source>
        <dbReference type="Proteomes" id="UP000480350"/>
    </source>
</evidence>
<keyword evidence="1" id="KW-0805">Transcription regulation</keyword>
<evidence type="ECO:0000313" key="5">
    <source>
        <dbReference type="EMBL" id="MXQ07570.1"/>
    </source>
</evidence>
<feature type="domain" description="HTH lacI-type" evidence="4">
    <location>
        <begin position="12"/>
        <end position="66"/>
    </location>
</feature>
<name>A0A7C9INT7_9RHOB</name>
<dbReference type="CDD" id="cd06307">
    <property type="entry name" value="PBP1_sugar_binding"/>
    <property type="match status" value="1"/>
</dbReference>
<proteinExistence type="predicted"/>
<evidence type="ECO:0000256" key="3">
    <source>
        <dbReference type="ARBA" id="ARBA00023163"/>
    </source>
</evidence>
<protein>
    <submittedName>
        <fullName evidence="5">Substrate-binding domain-containing protein</fullName>
    </submittedName>
</protein>
<dbReference type="GO" id="GO:0003700">
    <property type="term" value="F:DNA-binding transcription factor activity"/>
    <property type="evidence" value="ECO:0007669"/>
    <property type="project" value="TreeGrafter"/>
</dbReference>
<keyword evidence="3" id="KW-0804">Transcription</keyword>
<dbReference type="PROSITE" id="PS50932">
    <property type="entry name" value="HTH_LACI_2"/>
    <property type="match status" value="1"/>
</dbReference>
<dbReference type="EMBL" id="WUPT01000001">
    <property type="protein sequence ID" value="MXQ07570.1"/>
    <property type="molecule type" value="Genomic_DNA"/>
</dbReference>
<dbReference type="InterPro" id="IPR025997">
    <property type="entry name" value="SBP_2_dom"/>
</dbReference>
<dbReference type="AlphaFoldDB" id="A0A7C9INT7"/>
<dbReference type="Proteomes" id="UP000480350">
    <property type="component" value="Unassembled WGS sequence"/>
</dbReference>
<evidence type="ECO:0000256" key="2">
    <source>
        <dbReference type="ARBA" id="ARBA00023125"/>
    </source>
</evidence>
<dbReference type="CDD" id="cd01392">
    <property type="entry name" value="HTH_LacI"/>
    <property type="match status" value="1"/>
</dbReference>
<dbReference type="Pfam" id="PF13407">
    <property type="entry name" value="Peripla_BP_4"/>
    <property type="match status" value="1"/>
</dbReference>
<accession>A0A7C9INT7</accession>
<dbReference type="InterPro" id="IPR028082">
    <property type="entry name" value="Peripla_BP_I"/>
</dbReference>
<reference evidence="5 6" key="1">
    <citation type="submission" date="2019-12" db="EMBL/GenBank/DDBJ databases">
        <authorList>
            <person name="Lee S.D."/>
        </authorList>
    </citation>
    <scope>NUCLEOTIDE SEQUENCE [LARGE SCALE GENOMIC DNA]</scope>
    <source>
        <strain evidence="5 6">GH1-50</strain>
    </source>
</reference>
<dbReference type="PANTHER" id="PTHR30146">
    <property type="entry name" value="LACI-RELATED TRANSCRIPTIONAL REPRESSOR"/>
    <property type="match status" value="1"/>
</dbReference>
<keyword evidence="6" id="KW-1185">Reference proteome</keyword>
<dbReference type="InterPro" id="IPR000843">
    <property type="entry name" value="HTH_LacI"/>
</dbReference>
<dbReference type="Gene3D" id="1.10.260.40">
    <property type="entry name" value="lambda repressor-like DNA-binding domains"/>
    <property type="match status" value="1"/>
</dbReference>
<sequence length="360" mass="39136">MAGPPVITTDKPTVNDIARVAGVSLATVDRVLNARPGVRQATVDKVQKAIADLGYIRDTAAANLARRRVYNFLFILPDTENEFVQALSAQIGEQGGKLSHERTLLHIRRAAPFDALGIVALLDAVDPDETDGVAVFGPETPSVRDAIRRVRAKGVGVVALISDLPSSERDHFVGIDNVSAGRTAAELMGRFVRKDGQILVITGSRLSRDHLERRQGFDRVMQAEFPGLDVVASIEGRDDPSVVHELLPEVFRNHPDIRGIYSSAAGNGGLVRFLEETGRGRDLVVIAHELTPMSRAALKSGTFDALISQDTGHLVRSAVRLLKAAVDKAPYNPAQERIRIDIYLKENLPRDTEGEEGGQR</sequence>
<dbReference type="InterPro" id="IPR010982">
    <property type="entry name" value="Lambda_DNA-bd_dom_sf"/>
</dbReference>
<dbReference type="SUPFAM" id="SSF53822">
    <property type="entry name" value="Periplasmic binding protein-like I"/>
    <property type="match status" value="1"/>
</dbReference>
<comment type="caution">
    <text evidence="5">The sequence shown here is derived from an EMBL/GenBank/DDBJ whole genome shotgun (WGS) entry which is preliminary data.</text>
</comment>